<evidence type="ECO:0000313" key="4">
    <source>
        <dbReference type="RefSeq" id="XP_033172846.1"/>
    </source>
</evidence>
<gene>
    <name evidence="4" type="primary">LOC117150160</name>
</gene>
<sequence>MIPADFLTRDIVEDNSQVAVIHGGNQNTPCGEKALLMAPKVRLSSGYEMPVLGFGTYKLRGYQCSAAVHCAIETGFRHFDTAYYYENEKEIGEALRTQIKMGNISRENIFLTTKLWNTHHDPRDVRRICEKQLELLGFSYIDLYLIHFPVGYKHVCDEILRPMSGDQLQTVEIDYLDTWRGMENLVKLGMVRSIGLSNFNMEQIQRIIQCSSSKPVVNQVEIWPGFLQKDLVDYCRYNGIIVTAFSPLGQPNRENHCPVYFFSEGMKRLVNKYKRSASQIVLRYLIDYGVVPIPKAANPIHIKENLNIFDFMLDDADIRLLRGIKPKSRIVKYEMVKDHMFYPFELLKENNEESEVKEPQIKEPKLPYIPNADEEERENNENYE</sequence>
<dbReference type="PROSITE" id="PS00798">
    <property type="entry name" value="ALDOKETO_REDUCTASE_1"/>
    <property type="match status" value="1"/>
</dbReference>
<protein>
    <submittedName>
        <fullName evidence="4">Aldo-keto reductase family 1 member B1 isoform X1</fullName>
    </submittedName>
</protein>
<dbReference type="InterPro" id="IPR036812">
    <property type="entry name" value="NAD(P)_OxRdtase_dom_sf"/>
</dbReference>
<dbReference type="CTD" id="19988923"/>
<dbReference type="Pfam" id="PF00248">
    <property type="entry name" value="Aldo_ket_red"/>
    <property type="match status" value="1"/>
</dbReference>
<dbReference type="InterPro" id="IPR020471">
    <property type="entry name" value="AKR"/>
</dbReference>
<evidence type="ECO:0000313" key="3">
    <source>
        <dbReference type="Proteomes" id="UP000515162"/>
    </source>
</evidence>
<dbReference type="CDD" id="cd19116">
    <property type="entry name" value="AKR_AKR2E1-5"/>
    <property type="match status" value="1"/>
</dbReference>
<dbReference type="InterPro" id="IPR018170">
    <property type="entry name" value="Aldo/ket_reductase_CS"/>
</dbReference>
<keyword evidence="3" id="KW-1185">Reference proteome</keyword>
<dbReference type="InterPro" id="IPR044488">
    <property type="entry name" value="AKR2E"/>
</dbReference>
<dbReference type="FunFam" id="3.20.20.100:FF:000023">
    <property type="entry name" value="aldose reductase"/>
    <property type="match status" value="1"/>
</dbReference>
<reference evidence="4" key="1">
    <citation type="submission" date="2025-08" db="UniProtKB">
        <authorList>
            <consortium name="RefSeq"/>
        </authorList>
    </citation>
    <scope>IDENTIFICATION</scope>
    <source>
        <strain evidence="4">Mau12</strain>
        <tissue evidence="4">Whole Body</tissue>
    </source>
</reference>
<dbReference type="InterPro" id="IPR023210">
    <property type="entry name" value="NADP_OxRdtase_dom"/>
</dbReference>
<feature type="compositionally biased region" description="Acidic residues" evidence="1">
    <location>
        <begin position="372"/>
        <end position="384"/>
    </location>
</feature>
<accession>A0A6P8LE08</accession>
<proteinExistence type="predicted"/>
<dbReference type="GO" id="GO:0016491">
    <property type="term" value="F:oxidoreductase activity"/>
    <property type="evidence" value="ECO:0007669"/>
    <property type="project" value="InterPro"/>
</dbReference>
<feature type="domain" description="NADP-dependent oxidoreductase" evidence="2">
    <location>
        <begin position="52"/>
        <end position="324"/>
    </location>
</feature>
<dbReference type="PROSITE" id="PS00062">
    <property type="entry name" value="ALDOKETO_REDUCTASE_2"/>
    <property type="match status" value="1"/>
</dbReference>
<dbReference type="Proteomes" id="UP000515162">
    <property type="component" value="Unplaced"/>
</dbReference>
<name>A0A6P8LE08_DROMA</name>
<dbReference type="RefSeq" id="XP_033172846.1">
    <property type="nucleotide sequence ID" value="XM_033316955.1"/>
</dbReference>
<dbReference type="AlphaFoldDB" id="A0A6P8LE08"/>
<dbReference type="SUPFAM" id="SSF51430">
    <property type="entry name" value="NAD(P)-linked oxidoreductase"/>
    <property type="match status" value="1"/>
</dbReference>
<dbReference type="Gene3D" id="3.20.20.100">
    <property type="entry name" value="NADP-dependent oxidoreductase domain"/>
    <property type="match status" value="1"/>
</dbReference>
<dbReference type="PRINTS" id="PR00069">
    <property type="entry name" value="ALDKETRDTASE"/>
</dbReference>
<organism evidence="3 4">
    <name type="scientific">Drosophila mauritiana</name>
    <name type="common">Fruit fly</name>
    <dbReference type="NCBI Taxonomy" id="7226"/>
    <lineage>
        <taxon>Eukaryota</taxon>
        <taxon>Metazoa</taxon>
        <taxon>Ecdysozoa</taxon>
        <taxon>Arthropoda</taxon>
        <taxon>Hexapoda</taxon>
        <taxon>Insecta</taxon>
        <taxon>Pterygota</taxon>
        <taxon>Neoptera</taxon>
        <taxon>Endopterygota</taxon>
        <taxon>Diptera</taxon>
        <taxon>Brachycera</taxon>
        <taxon>Muscomorpha</taxon>
        <taxon>Ephydroidea</taxon>
        <taxon>Drosophilidae</taxon>
        <taxon>Drosophila</taxon>
        <taxon>Sophophora</taxon>
    </lineage>
</organism>
<evidence type="ECO:0000256" key="1">
    <source>
        <dbReference type="SAM" id="MobiDB-lite"/>
    </source>
</evidence>
<feature type="compositionally biased region" description="Basic and acidic residues" evidence="1">
    <location>
        <begin position="353"/>
        <end position="365"/>
    </location>
</feature>
<dbReference type="PANTHER" id="PTHR11732">
    <property type="entry name" value="ALDO/KETO REDUCTASE"/>
    <property type="match status" value="1"/>
</dbReference>
<feature type="region of interest" description="Disordered" evidence="1">
    <location>
        <begin position="353"/>
        <end position="384"/>
    </location>
</feature>
<dbReference type="GeneID" id="117150160"/>
<evidence type="ECO:0000259" key="2">
    <source>
        <dbReference type="Pfam" id="PF00248"/>
    </source>
</evidence>